<gene>
    <name evidence="2" type="ORF">L873DRAFT_1760505</name>
</gene>
<reference evidence="2 3" key="1">
    <citation type="journal article" date="2018" name="Nat. Ecol. Evol.">
        <title>Pezizomycetes genomes reveal the molecular basis of ectomycorrhizal truffle lifestyle.</title>
        <authorList>
            <person name="Murat C."/>
            <person name="Payen T."/>
            <person name="Noel B."/>
            <person name="Kuo A."/>
            <person name="Morin E."/>
            <person name="Chen J."/>
            <person name="Kohler A."/>
            <person name="Krizsan K."/>
            <person name="Balestrini R."/>
            <person name="Da Silva C."/>
            <person name="Montanini B."/>
            <person name="Hainaut M."/>
            <person name="Levati E."/>
            <person name="Barry K.W."/>
            <person name="Belfiori B."/>
            <person name="Cichocki N."/>
            <person name="Clum A."/>
            <person name="Dockter R.B."/>
            <person name="Fauchery L."/>
            <person name="Guy J."/>
            <person name="Iotti M."/>
            <person name="Le Tacon F."/>
            <person name="Lindquist E.A."/>
            <person name="Lipzen A."/>
            <person name="Malagnac F."/>
            <person name="Mello A."/>
            <person name="Molinier V."/>
            <person name="Miyauchi S."/>
            <person name="Poulain J."/>
            <person name="Riccioni C."/>
            <person name="Rubini A."/>
            <person name="Sitrit Y."/>
            <person name="Splivallo R."/>
            <person name="Traeger S."/>
            <person name="Wang M."/>
            <person name="Zifcakova L."/>
            <person name="Wipf D."/>
            <person name="Zambonelli A."/>
            <person name="Paolocci F."/>
            <person name="Nowrousian M."/>
            <person name="Ottonello S."/>
            <person name="Baldrian P."/>
            <person name="Spatafora J.W."/>
            <person name="Henrissat B."/>
            <person name="Nagy L.G."/>
            <person name="Aury J.M."/>
            <person name="Wincker P."/>
            <person name="Grigoriev I.V."/>
            <person name="Bonfante P."/>
            <person name="Martin F.M."/>
        </authorList>
    </citation>
    <scope>NUCLEOTIDE SEQUENCE [LARGE SCALE GENOMIC DNA]</scope>
    <source>
        <strain evidence="2 3">120613-1</strain>
    </source>
</reference>
<dbReference type="AlphaFoldDB" id="A0A3N4KBW4"/>
<evidence type="ECO:0000256" key="1">
    <source>
        <dbReference type="SAM" id="Phobius"/>
    </source>
</evidence>
<organism evidence="2 3">
    <name type="scientific">Choiromyces venosus 120613-1</name>
    <dbReference type="NCBI Taxonomy" id="1336337"/>
    <lineage>
        <taxon>Eukaryota</taxon>
        <taxon>Fungi</taxon>
        <taxon>Dikarya</taxon>
        <taxon>Ascomycota</taxon>
        <taxon>Pezizomycotina</taxon>
        <taxon>Pezizomycetes</taxon>
        <taxon>Pezizales</taxon>
        <taxon>Tuberaceae</taxon>
        <taxon>Choiromyces</taxon>
    </lineage>
</organism>
<dbReference type="EMBL" id="ML120362">
    <property type="protein sequence ID" value="RPB03435.1"/>
    <property type="molecule type" value="Genomic_DNA"/>
</dbReference>
<keyword evidence="1" id="KW-0812">Transmembrane</keyword>
<evidence type="ECO:0000313" key="2">
    <source>
        <dbReference type="EMBL" id="RPB03435.1"/>
    </source>
</evidence>
<keyword evidence="3" id="KW-1185">Reference proteome</keyword>
<sequence length="64" mass="7062">MSPLFLRASANSSKLYRSPRAVMMYSYLIAGFSLPFALPVVKKFEGSVGRGGKGEDISLYHCCR</sequence>
<feature type="transmembrane region" description="Helical" evidence="1">
    <location>
        <begin position="21"/>
        <end position="41"/>
    </location>
</feature>
<keyword evidence="1" id="KW-1133">Transmembrane helix</keyword>
<protein>
    <submittedName>
        <fullName evidence="2">Uncharacterized protein</fullName>
    </submittedName>
</protein>
<name>A0A3N4KBW4_9PEZI</name>
<accession>A0A3N4KBW4</accession>
<dbReference type="Proteomes" id="UP000276215">
    <property type="component" value="Unassembled WGS sequence"/>
</dbReference>
<dbReference type="OrthoDB" id="5279243at2759"/>
<proteinExistence type="predicted"/>
<evidence type="ECO:0000313" key="3">
    <source>
        <dbReference type="Proteomes" id="UP000276215"/>
    </source>
</evidence>
<keyword evidence="1" id="KW-0472">Membrane</keyword>